<proteinExistence type="predicted"/>
<comment type="caution">
    <text evidence="4">The sequence shown here is derived from an EMBL/GenBank/DDBJ whole genome shotgun (WGS) entry which is preliminary data.</text>
</comment>
<dbReference type="RefSeq" id="WP_276109606.1">
    <property type="nucleotide sequence ID" value="NZ_JARJBB010000007.1"/>
</dbReference>
<evidence type="ECO:0000313" key="5">
    <source>
        <dbReference type="Proteomes" id="UP001221150"/>
    </source>
</evidence>
<dbReference type="InterPro" id="IPR000719">
    <property type="entry name" value="Prot_kinase_dom"/>
</dbReference>
<dbReference type="SUPFAM" id="SSF56112">
    <property type="entry name" value="Protein kinase-like (PK-like)"/>
    <property type="match status" value="1"/>
</dbReference>
<gene>
    <name evidence="4" type="ORF">P3H78_15705</name>
</gene>
<evidence type="ECO:0000256" key="1">
    <source>
        <dbReference type="ARBA" id="ARBA00022741"/>
    </source>
</evidence>
<keyword evidence="5" id="KW-1185">Reference proteome</keyword>
<reference evidence="4 5" key="1">
    <citation type="submission" date="2023-03" db="EMBL/GenBank/DDBJ databases">
        <title>Draft genome sequence of Streptomyces sp. K1PA1 isolated from peat swamp forest in Thailand.</title>
        <authorList>
            <person name="Klaysubun C."/>
            <person name="Duangmal K."/>
        </authorList>
    </citation>
    <scope>NUCLEOTIDE SEQUENCE [LARGE SCALE GENOMIC DNA]</scope>
    <source>
        <strain evidence="4 5">K1PA1</strain>
    </source>
</reference>
<dbReference type="PROSITE" id="PS50011">
    <property type="entry name" value="PROTEIN_KINASE_DOM"/>
    <property type="match status" value="1"/>
</dbReference>
<dbReference type="EMBL" id="JARJBB010000007">
    <property type="protein sequence ID" value="MDF3300049.1"/>
    <property type="molecule type" value="Genomic_DNA"/>
</dbReference>
<organism evidence="4 5">
    <name type="scientific">Streptomyces tropicalis</name>
    <dbReference type="NCBI Taxonomy" id="3034234"/>
    <lineage>
        <taxon>Bacteria</taxon>
        <taxon>Bacillati</taxon>
        <taxon>Actinomycetota</taxon>
        <taxon>Actinomycetes</taxon>
        <taxon>Kitasatosporales</taxon>
        <taxon>Streptomycetaceae</taxon>
        <taxon>Streptomyces</taxon>
    </lineage>
</organism>
<keyword evidence="2" id="KW-0067">ATP-binding</keyword>
<dbReference type="PANTHER" id="PTHR24346:SF30">
    <property type="entry name" value="MATERNAL EMBRYONIC LEUCINE ZIPPER KINASE"/>
    <property type="match status" value="1"/>
</dbReference>
<dbReference type="SMART" id="SM00220">
    <property type="entry name" value="S_TKc"/>
    <property type="match status" value="1"/>
</dbReference>
<protein>
    <recommendedName>
        <fullName evidence="3">Protein kinase domain-containing protein</fullName>
    </recommendedName>
</protein>
<name>A0ABT6A5X6_9ACTN</name>
<dbReference type="InterPro" id="IPR011009">
    <property type="entry name" value="Kinase-like_dom_sf"/>
</dbReference>
<dbReference type="PANTHER" id="PTHR24346">
    <property type="entry name" value="MAP/MICROTUBULE AFFINITY-REGULATING KINASE"/>
    <property type="match status" value="1"/>
</dbReference>
<evidence type="ECO:0000256" key="2">
    <source>
        <dbReference type="ARBA" id="ARBA00022840"/>
    </source>
</evidence>
<dbReference type="Pfam" id="PF00069">
    <property type="entry name" value="Pkinase"/>
    <property type="match status" value="1"/>
</dbReference>
<keyword evidence="1" id="KW-0547">Nucleotide-binding</keyword>
<dbReference type="Gene3D" id="1.10.510.10">
    <property type="entry name" value="Transferase(Phosphotransferase) domain 1"/>
    <property type="match status" value="1"/>
</dbReference>
<evidence type="ECO:0000313" key="4">
    <source>
        <dbReference type="EMBL" id="MDF3300049.1"/>
    </source>
</evidence>
<sequence length="326" mass="36144">MREREKIDQFGGRKFACVPDTYGSEGRYRWVQSLSAGGQGYAELCEDTWSDGLVVVKGAWWRDDELEPAIAQKTREDREHAFWRSVEIQLELSHRTQSVPAVVELVSEVSPTRRKHGALVPPGYSTPDINHESFLVMQFVGEADRTSRTLEELVDSEGPLDSAEAVALADQVSAGLEAMHVPGSKRHYWAHSDLKPGNILVSGHPRRFTIIDHGAAQRVSKGDPPEVEAATDAFAPPRADEKLTDRFDMYSLAATLVFALTQEPPGRDVKIREIASDLARRSVHPALIRLIATCLGEEATYRITAQAFRRELAAVNAFAATEVLSR</sequence>
<dbReference type="Proteomes" id="UP001221150">
    <property type="component" value="Unassembled WGS sequence"/>
</dbReference>
<feature type="domain" description="Protein kinase" evidence="3">
    <location>
        <begin position="28"/>
        <end position="319"/>
    </location>
</feature>
<evidence type="ECO:0000259" key="3">
    <source>
        <dbReference type="PROSITE" id="PS50011"/>
    </source>
</evidence>
<accession>A0ABT6A5X6</accession>